<dbReference type="SUPFAM" id="SSF57277">
    <property type="entry name" value="Granulin repeat"/>
    <property type="match status" value="4"/>
</dbReference>
<protein>
    <submittedName>
        <fullName evidence="7">Granulin epithelin variant 1</fullName>
    </submittedName>
</protein>
<proteinExistence type="inferred from homology"/>
<keyword evidence="3" id="KW-0964">Secreted</keyword>
<evidence type="ECO:0000256" key="2">
    <source>
        <dbReference type="ARBA" id="ARBA00010093"/>
    </source>
</evidence>
<comment type="caution">
    <text evidence="7">The sequence shown here is derived from an EMBL/GenBank/DDBJ whole genome shotgun (WGS) entry which is preliminary data.</text>
</comment>
<dbReference type="FunFam" id="2.10.25.160:FF:000001">
    <property type="entry name" value="Granulin precursor"/>
    <property type="match status" value="4"/>
</dbReference>
<feature type="domain" description="Granulins" evidence="6">
    <location>
        <begin position="138"/>
        <end position="151"/>
    </location>
</feature>
<dbReference type="Proteomes" id="UP000762676">
    <property type="component" value="Unassembled WGS sequence"/>
</dbReference>
<comment type="similarity">
    <text evidence="2">Belongs to the granulin family.</text>
</comment>
<evidence type="ECO:0000313" key="8">
    <source>
        <dbReference type="Proteomes" id="UP000762676"/>
    </source>
</evidence>
<feature type="domain" description="Granulins" evidence="6">
    <location>
        <begin position="213"/>
        <end position="226"/>
    </location>
</feature>
<dbReference type="EMBL" id="BMAT01013176">
    <property type="protein sequence ID" value="GFS07045.1"/>
    <property type="molecule type" value="Genomic_DNA"/>
</dbReference>
<evidence type="ECO:0000313" key="7">
    <source>
        <dbReference type="EMBL" id="GFS07045.1"/>
    </source>
</evidence>
<evidence type="ECO:0000256" key="1">
    <source>
        <dbReference type="ARBA" id="ARBA00004613"/>
    </source>
</evidence>
<sequence>MKSSICFALAALIAASQAMTVMRMSIENDVTCPDQSTCPSGQTCCQNQQGGYSCCPLPAAVCCSDKLHCCPSGYTCDVSAGRCLKGDEFLALFTKQPSKPAANDVTCPDQSTCPSGQTCCQNQQGGYSCCPLPGAVCCSDKLHCCPSGYTCDVSAGRCLKGDDFMALFTKQPSKPAVNDVTCPDQSSCPSGQTCCQNQEGGYGCCPLPEAVCCSDKLHCCPSGYTCDVSAGLCQRGSEILALFTKLPSKPAVNDVTCPDQSTCPSGQTCCELQEGGYGCCPLPKAVCCEDKIHCCPNGYRCDPSGQSCLNGDDVLTWFTKLSSKPAPGV</sequence>
<evidence type="ECO:0000256" key="4">
    <source>
        <dbReference type="ARBA" id="ARBA00023157"/>
    </source>
</evidence>
<reference evidence="7 8" key="1">
    <citation type="journal article" date="2021" name="Elife">
        <title>Chloroplast acquisition without the gene transfer in kleptoplastic sea slugs, Plakobranchus ocellatus.</title>
        <authorList>
            <person name="Maeda T."/>
            <person name="Takahashi S."/>
            <person name="Yoshida T."/>
            <person name="Shimamura S."/>
            <person name="Takaki Y."/>
            <person name="Nagai Y."/>
            <person name="Toyoda A."/>
            <person name="Suzuki Y."/>
            <person name="Arimoto A."/>
            <person name="Ishii H."/>
            <person name="Satoh N."/>
            <person name="Nishiyama T."/>
            <person name="Hasebe M."/>
            <person name="Maruyama T."/>
            <person name="Minagawa J."/>
            <person name="Obokata J."/>
            <person name="Shigenobu S."/>
        </authorList>
    </citation>
    <scope>NUCLEOTIDE SEQUENCE [LARGE SCALE GENOMIC DNA]</scope>
</reference>
<keyword evidence="5" id="KW-0732">Signal</keyword>
<organism evidence="7 8">
    <name type="scientific">Elysia marginata</name>
    <dbReference type="NCBI Taxonomy" id="1093978"/>
    <lineage>
        <taxon>Eukaryota</taxon>
        <taxon>Metazoa</taxon>
        <taxon>Spiralia</taxon>
        <taxon>Lophotrochozoa</taxon>
        <taxon>Mollusca</taxon>
        <taxon>Gastropoda</taxon>
        <taxon>Heterobranchia</taxon>
        <taxon>Euthyneura</taxon>
        <taxon>Panpulmonata</taxon>
        <taxon>Sacoglossa</taxon>
        <taxon>Placobranchoidea</taxon>
        <taxon>Plakobranchidae</taxon>
        <taxon>Elysia</taxon>
    </lineage>
</organism>
<dbReference type="InterPro" id="IPR000118">
    <property type="entry name" value="Granulin"/>
</dbReference>
<name>A0AAV4IAW1_9GAST</name>
<dbReference type="Pfam" id="PF00396">
    <property type="entry name" value="Granulin"/>
    <property type="match status" value="4"/>
</dbReference>
<dbReference type="InterPro" id="IPR037277">
    <property type="entry name" value="Granulin_sf"/>
</dbReference>
<feature type="chain" id="PRO_5043842475" evidence="5">
    <location>
        <begin position="19"/>
        <end position="329"/>
    </location>
</feature>
<dbReference type="SMART" id="SM00277">
    <property type="entry name" value="GRAN"/>
    <property type="match status" value="4"/>
</dbReference>
<keyword evidence="4" id="KW-1015">Disulfide bond</keyword>
<evidence type="ECO:0000256" key="3">
    <source>
        <dbReference type="ARBA" id="ARBA00022525"/>
    </source>
</evidence>
<feature type="domain" description="Granulins" evidence="6">
    <location>
        <begin position="63"/>
        <end position="76"/>
    </location>
</feature>
<accession>A0AAV4IAW1</accession>
<feature type="signal peptide" evidence="5">
    <location>
        <begin position="1"/>
        <end position="18"/>
    </location>
</feature>
<comment type="subcellular location">
    <subcellularLocation>
        <location evidence="1">Secreted</location>
    </subcellularLocation>
</comment>
<dbReference type="PANTHER" id="PTHR12274:SF3">
    <property type="entry name" value="PROGRANULIN"/>
    <property type="match status" value="1"/>
</dbReference>
<gene>
    <name evidence="7" type="ORF">ElyMa_006560400</name>
</gene>
<evidence type="ECO:0000259" key="6">
    <source>
        <dbReference type="PROSITE" id="PS00799"/>
    </source>
</evidence>
<evidence type="ECO:0000256" key="5">
    <source>
        <dbReference type="SAM" id="SignalP"/>
    </source>
</evidence>
<feature type="domain" description="Granulins" evidence="6">
    <location>
        <begin position="288"/>
        <end position="301"/>
    </location>
</feature>
<dbReference type="Gene3D" id="2.10.25.160">
    <property type="entry name" value="Granulin"/>
    <property type="match status" value="4"/>
</dbReference>
<dbReference type="AlphaFoldDB" id="A0AAV4IAW1"/>
<dbReference type="PANTHER" id="PTHR12274">
    <property type="entry name" value="GRANULIN"/>
    <property type="match status" value="1"/>
</dbReference>
<keyword evidence="8" id="KW-1185">Reference proteome</keyword>
<dbReference type="GO" id="GO:0005576">
    <property type="term" value="C:extracellular region"/>
    <property type="evidence" value="ECO:0007669"/>
    <property type="project" value="UniProtKB-SubCell"/>
</dbReference>
<dbReference type="PROSITE" id="PS00799">
    <property type="entry name" value="GRANULINS"/>
    <property type="match status" value="4"/>
</dbReference>
<dbReference type="InterPro" id="IPR039036">
    <property type="entry name" value="Granulin_fam"/>
</dbReference>